<dbReference type="Gene3D" id="2.30.42.10">
    <property type="match status" value="1"/>
</dbReference>
<protein>
    <recommendedName>
        <fullName evidence="11">MAGUK p55 subfamily member 6</fullName>
    </recommendedName>
</protein>
<dbReference type="Pfam" id="PF07653">
    <property type="entry name" value="SH3_2"/>
    <property type="match status" value="1"/>
</dbReference>
<dbReference type="GO" id="GO:0030054">
    <property type="term" value="C:cell junction"/>
    <property type="evidence" value="ECO:0007669"/>
    <property type="project" value="UniProtKB-ARBA"/>
</dbReference>
<dbReference type="AlphaFoldDB" id="A0A232EL71"/>
<dbReference type="Gene3D" id="1.10.287.650">
    <property type="entry name" value="L27 domain"/>
    <property type="match status" value="1"/>
</dbReference>
<accession>A0A232EL71</accession>
<proteinExistence type="inferred from homology"/>
<reference evidence="9 10" key="1">
    <citation type="journal article" date="2017" name="Curr. Biol.">
        <title>The Evolution of Venom by Co-option of Single-Copy Genes.</title>
        <authorList>
            <person name="Martinson E.O."/>
            <person name="Mrinalini"/>
            <person name="Kelkar Y.D."/>
            <person name="Chang C.H."/>
            <person name="Werren J.H."/>
        </authorList>
    </citation>
    <scope>NUCLEOTIDE SEQUENCE [LARGE SCALE GENOMIC DNA]</scope>
    <source>
        <strain evidence="9 10">Alberta</strain>
        <tissue evidence="9">Whole body</tissue>
    </source>
</reference>
<feature type="domain" description="SH3" evidence="5">
    <location>
        <begin position="332"/>
        <end position="403"/>
    </location>
</feature>
<dbReference type="FunFam" id="2.30.30.40:FF:000069">
    <property type="entry name" value="MAGUK p55 subfamily member 6"/>
    <property type="match status" value="1"/>
</dbReference>
<evidence type="ECO:0000259" key="7">
    <source>
        <dbReference type="PROSITE" id="PS50106"/>
    </source>
</evidence>
<dbReference type="InterPro" id="IPR036028">
    <property type="entry name" value="SH3-like_dom_sf"/>
</dbReference>
<feature type="compositionally biased region" description="Basic and acidic residues" evidence="4">
    <location>
        <begin position="208"/>
        <end position="223"/>
    </location>
</feature>
<dbReference type="SMART" id="SM00072">
    <property type="entry name" value="GuKc"/>
    <property type="match status" value="1"/>
</dbReference>
<dbReference type="PROSITE" id="PS50106">
    <property type="entry name" value="PDZ"/>
    <property type="match status" value="1"/>
</dbReference>
<dbReference type="InterPro" id="IPR027417">
    <property type="entry name" value="P-loop_NTPase"/>
</dbReference>
<dbReference type="SUPFAM" id="SSF101288">
    <property type="entry name" value="L27 domain"/>
    <property type="match status" value="1"/>
</dbReference>
<dbReference type="EMBL" id="NNAY01003619">
    <property type="protein sequence ID" value="OXU19097.1"/>
    <property type="molecule type" value="Genomic_DNA"/>
</dbReference>
<dbReference type="STRING" id="543379.A0A232EL71"/>
<keyword evidence="10" id="KW-1185">Reference proteome</keyword>
<comment type="similarity">
    <text evidence="1">Belongs to the MAGUK family.</text>
</comment>
<evidence type="ECO:0000256" key="1">
    <source>
        <dbReference type="ARBA" id="ARBA00007014"/>
    </source>
</evidence>
<dbReference type="Pfam" id="PF00595">
    <property type="entry name" value="PDZ"/>
    <property type="match status" value="1"/>
</dbReference>
<dbReference type="PROSITE" id="PS50002">
    <property type="entry name" value="SH3"/>
    <property type="match status" value="1"/>
</dbReference>
<feature type="region of interest" description="Disordered" evidence="4">
    <location>
        <begin position="90"/>
        <end position="118"/>
    </location>
</feature>
<dbReference type="PROSITE" id="PS51022">
    <property type="entry name" value="L27"/>
    <property type="match status" value="1"/>
</dbReference>
<evidence type="ECO:0000259" key="5">
    <source>
        <dbReference type="PROSITE" id="PS50002"/>
    </source>
</evidence>
<dbReference type="InterPro" id="IPR001452">
    <property type="entry name" value="SH3_domain"/>
</dbReference>
<gene>
    <name evidence="9" type="ORF">TSAR_006873</name>
</gene>
<evidence type="ECO:0008006" key="11">
    <source>
        <dbReference type="Google" id="ProtNLM"/>
    </source>
</evidence>
<dbReference type="InterPro" id="IPR004172">
    <property type="entry name" value="L27_dom"/>
</dbReference>
<dbReference type="InterPro" id="IPR008144">
    <property type="entry name" value="Guanylate_kin-like_dom"/>
</dbReference>
<evidence type="ECO:0000256" key="2">
    <source>
        <dbReference type="ARBA" id="ARBA00022443"/>
    </source>
</evidence>
<feature type="compositionally biased region" description="Basic and acidic residues" evidence="4">
    <location>
        <begin position="105"/>
        <end position="116"/>
    </location>
</feature>
<comment type="caution">
    <text evidence="9">The sequence shown here is derived from an EMBL/GenBank/DDBJ whole genome shotgun (WGS) entry which is preliminary data.</text>
</comment>
<organism evidence="9 10">
    <name type="scientific">Trichomalopsis sarcophagae</name>
    <dbReference type="NCBI Taxonomy" id="543379"/>
    <lineage>
        <taxon>Eukaryota</taxon>
        <taxon>Metazoa</taxon>
        <taxon>Ecdysozoa</taxon>
        <taxon>Arthropoda</taxon>
        <taxon>Hexapoda</taxon>
        <taxon>Insecta</taxon>
        <taxon>Pterygota</taxon>
        <taxon>Neoptera</taxon>
        <taxon>Endopterygota</taxon>
        <taxon>Hymenoptera</taxon>
        <taxon>Apocrita</taxon>
        <taxon>Proctotrupomorpha</taxon>
        <taxon>Chalcidoidea</taxon>
        <taxon>Pteromalidae</taxon>
        <taxon>Pteromalinae</taxon>
        <taxon>Trichomalopsis</taxon>
    </lineage>
</organism>
<dbReference type="SUPFAM" id="SSF50156">
    <property type="entry name" value="PDZ domain-like"/>
    <property type="match status" value="1"/>
</dbReference>
<dbReference type="InterPro" id="IPR036892">
    <property type="entry name" value="L27_dom_sf"/>
</dbReference>
<dbReference type="InterPro" id="IPR020590">
    <property type="entry name" value="Guanylate_kinase_CS"/>
</dbReference>
<dbReference type="SMART" id="SM00228">
    <property type="entry name" value="PDZ"/>
    <property type="match status" value="1"/>
</dbReference>
<keyword evidence="2 3" id="KW-0728">SH3 domain</keyword>
<dbReference type="InterPro" id="IPR014775">
    <property type="entry name" value="L27_C"/>
</dbReference>
<dbReference type="PROSITE" id="PS50052">
    <property type="entry name" value="GUANYLATE_KINASE_2"/>
    <property type="match status" value="1"/>
</dbReference>
<dbReference type="Gene3D" id="2.30.30.40">
    <property type="entry name" value="SH3 Domains"/>
    <property type="match status" value="1"/>
</dbReference>
<evidence type="ECO:0000259" key="8">
    <source>
        <dbReference type="PROSITE" id="PS51022"/>
    </source>
</evidence>
<feature type="region of interest" description="Disordered" evidence="4">
    <location>
        <begin position="208"/>
        <end position="238"/>
    </location>
</feature>
<feature type="domain" description="Guanylate kinase-like" evidence="6">
    <location>
        <begin position="459"/>
        <end position="685"/>
    </location>
</feature>
<dbReference type="InterPro" id="IPR001478">
    <property type="entry name" value="PDZ"/>
</dbReference>
<dbReference type="PROSITE" id="PS00856">
    <property type="entry name" value="GUANYLATE_KINASE_1"/>
    <property type="match status" value="1"/>
</dbReference>
<dbReference type="Pfam" id="PF00625">
    <property type="entry name" value="Guanylate_kin"/>
    <property type="match status" value="1"/>
</dbReference>
<sequence>MVFLGRKEKRVGERDRRLLQSVDAVQQDVNKVAHYDNGTLPPGRLPRPGISLSAAVAARAPAGRRIRAVDDNRMRRAVVVAAAFMSSRDGIAPAAQQEEEDAQPEDSRTQLDRSPEPQDTDLLFLDAFIGDPLVRSLVQVQERLEHPPVHATPVCSSIVETVQQISRALEPSRNPESRELLLLLRGKHLRTLLETHDAVVAARLANGERELEESQKPENERQKPRPLLRTMPSNDDRPAEAVRIVGLRRKPDEPLGLTIQVDENGNLIIARILGGSTAASQGLLRAGEVILEVNGKQVRNPDELQIAISDAKENLTLKLAPGISADGSKPIKSTCYMRALFDYEPTEDSLLPCREIGLPFQKGDILQIVDQADPNWWQARRIEGNSLGPPGLVPSLELEERRKAFVPPEADFVHKISICGTRISKKKKRKMYQSKSNGEFDGAELLLYEEVARMPPFRRKTLALVGPRGVGRRTLKNRLINSDPDKFGTIVPFTSRPPRVLEENGKSYWFTERDSMETDIREHRYLEHGEHGGHLYGTKLDSVRELIRAGKMCVLDCSPAALKILHNSTEFMPYVIFIAAPGMEQLKSLYDLGRSTGASSRNLTVLSYFNPYYVLFAFDRQSSIRYSSRRARTLESLASLYEEDDLKSTVEESAALQRAYEKYIDLVIVNEDFDHTFRQVVAALDALASEDQWVPVNWIY</sequence>
<dbReference type="SUPFAM" id="SSF50044">
    <property type="entry name" value="SH3-domain"/>
    <property type="match status" value="1"/>
</dbReference>
<dbReference type="Pfam" id="PF02828">
    <property type="entry name" value="L27"/>
    <property type="match status" value="1"/>
</dbReference>
<dbReference type="CDD" id="cd11862">
    <property type="entry name" value="SH3_MPP"/>
    <property type="match status" value="1"/>
</dbReference>
<dbReference type="Gene3D" id="3.40.50.300">
    <property type="entry name" value="P-loop containing nucleotide triphosphate hydrolases"/>
    <property type="match status" value="1"/>
</dbReference>
<evidence type="ECO:0000313" key="9">
    <source>
        <dbReference type="EMBL" id="OXU19097.1"/>
    </source>
</evidence>
<evidence type="ECO:0000259" key="6">
    <source>
        <dbReference type="PROSITE" id="PS50052"/>
    </source>
</evidence>
<dbReference type="PANTHER" id="PTHR23122">
    <property type="entry name" value="MEMBRANE-ASSOCIATED GUANYLATE KINASE MAGUK"/>
    <property type="match status" value="1"/>
</dbReference>
<name>A0A232EL71_9HYME</name>
<evidence type="ECO:0000313" key="10">
    <source>
        <dbReference type="Proteomes" id="UP000215335"/>
    </source>
</evidence>
<dbReference type="Proteomes" id="UP000215335">
    <property type="component" value="Unassembled WGS sequence"/>
</dbReference>
<dbReference type="SUPFAM" id="SSF52540">
    <property type="entry name" value="P-loop containing nucleoside triphosphate hydrolases"/>
    <property type="match status" value="1"/>
</dbReference>
<feature type="domain" description="L27" evidence="8">
    <location>
        <begin position="151"/>
        <end position="207"/>
    </location>
</feature>
<dbReference type="OrthoDB" id="65789at2759"/>
<dbReference type="InterPro" id="IPR036034">
    <property type="entry name" value="PDZ_sf"/>
</dbReference>
<feature type="domain" description="PDZ" evidence="7">
    <location>
        <begin position="244"/>
        <end position="323"/>
    </location>
</feature>
<evidence type="ECO:0000256" key="3">
    <source>
        <dbReference type="PROSITE-ProRule" id="PRU00192"/>
    </source>
</evidence>
<evidence type="ECO:0000256" key="4">
    <source>
        <dbReference type="SAM" id="MobiDB-lite"/>
    </source>
</evidence>
<dbReference type="InterPro" id="IPR050716">
    <property type="entry name" value="MAGUK"/>
</dbReference>
<dbReference type="InterPro" id="IPR008145">
    <property type="entry name" value="GK/Ca_channel_bsu"/>
</dbReference>
<dbReference type="SMART" id="SM00326">
    <property type="entry name" value="SH3"/>
    <property type="match status" value="1"/>
</dbReference>